<accession>A0A0A3IZ79</accession>
<dbReference type="GO" id="GO:0016747">
    <property type="term" value="F:acyltransferase activity, transferring groups other than amino-acyl groups"/>
    <property type="evidence" value="ECO:0007669"/>
    <property type="project" value="InterPro"/>
</dbReference>
<dbReference type="CDD" id="cd04301">
    <property type="entry name" value="NAT_SF"/>
    <property type="match status" value="1"/>
</dbReference>
<dbReference type="OrthoDB" id="9812289at2"/>
<dbReference type="EMBL" id="JPVP01000042">
    <property type="protein sequence ID" value="KGR88203.1"/>
    <property type="molecule type" value="Genomic_DNA"/>
</dbReference>
<feature type="domain" description="N-acetyltransferase" evidence="1">
    <location>
        <begin position="1"/>
        <end position="143"/>
    </location>
</feature>
<organism evidence="2 3">
    <name type="scientific">Lysinibacillus odysseyi 34hs-1 = NBRC 100172</name>
    <dbReference type="NCBI Taxonomy" id="1220589"/>
    <lineage>
        <taxon>Bacteria</taxon>
        <taxon>Bacillati</taxon>
        <taxon>Bacillota</taxon>
        <taxon>Bacilli</taxon>
        <taxon>Bacillales</taxon>
        <taxon>Bacillaceae</taxon>
        <taxon>Lysinibacillus</taxon>
    </lineage>
</organism>
<gene>
    <name evidence="2" type="ORF">CD32_02150</name>
</gene>
<dbReference type="Gene3D" id="3.40.630.30">
    <property type="match status" value="1"/>
</dbReference>
<name>A0A0A3IZ79_9BACI</name>
<dbReference type="SUPFAM" id="SSF55729">
    <property type="entry name" value="Acyl-CoA N-acyltransferases (Nat)"/>
    <property type="match status" value="1"/>
</dbReference>
<dbReference type="PROSITE" id="PS51186">
    <property type="entry name" value="GNAT"/>
    <property type="match status" value="1"/>
</dbReference>
<dbReference type="InterPro" id="IPR016181">
    <property type="entry name" value="Acyl_CoA_acyltransferase"/>
</dbReference>
<sequence length="143" mass="16435">MEIRQFEQLPKEIIEGIQVVHRYVFEGDSLKEEKLHNKNGFLAFVAIEGGTVTGFKLGYEMEAGVFYSWLGGVHPSYQMQGIASKLMAAQHEECKKRGYPKVRTYGRNAKKAMLILNLKHGFDIIDTFIDKKGRHKIIFEKEL</sequence>
<dbReference type="Pfam" id="PF13508">
    <property type="entry name" value="Acetyltransf_7"/>
    <property type="match status" value="1"/>
</dbReference>
<evidence type="ECO:0000313" key="3">
    <source>
        <dbReference type="Proteomes" id="UP000030437"/>
    </source>
</evidence>
<keyword evidence="3" id="KW-1185">Reference proteome</keyword>
<protein>
    <recommendedName>
        <fullName evidence="1">N-acetyltransferase domain-containing protein</fullName>
    </recommendedName>
</protein>
<dbReference type="AlphaFoldDB" id="A0A0A3IZ79"/>
<proteinExistence type="predicted"/>
<evidence type="ECO:0000313" key="2">
    <source>
        <dbReference type="EMBL" id="KGR88203.1"/>
    </source>
</evidence>
<reference evidence="2 3" key="1">
    <citation type="submission" date="2014-02" db="EMBL/GenBank/DDBJ databases">
        <title>Draft genome sequence of Lysinibacillus odysseyi NBRC 100172.</title>
        <authorList>
            <person name="Zhang F."/>
            <person name="Wang G."/>
            <person name="Zhang L."/>
        </authorList>
    </citation>
    <scope>NUCLEOTIDE SEQUENCE [LARGE SCALE GENOMIC DNA]</scope>
    <source>
        <strain evidence="2 3">NBRC 100172</strain>
    </source>
</reference>
<dbReference type="InterPro" id="IPR000182">
    <property type="entry name" value="GNAT_dom"/>
</dbReference>
<dbReference type="Proteomes" id="UP000030437">
    <property type="component" value="Unassembled WGS sequence"/>
</dbReference>
<dbReference type="STRING" id="1220589.CD32_02150"/>
<dbReference type="RefSeq" id="WP_036150724.1">
    <property type="nucleotide sequence ID" value="NZ_AVCX01000021.1"/>
</dbReference>
<comment type="caution">
    <text evidence="2">The sequence shown here is derived from an EMBL/GenBank/DDBJ whole genome shotgun (WGS) entry which is preliminary data.</text>
</comment>
<evidence type="ECO:0000259" key="1">
    <source>
        <dbReference type="PROSITE" id="PS51186"/>
    </source>
</evidence>
<dbReference type="eggNOG" id="COG3375">
    <property type="taxonomic scope" value="Bacteria"/>
</dbReference>